<dbReference type="EMBL" id="VFOU01000004">
    <property type="protein sequence ID" value="TQL66150.1"/>
    <property type="molecule type" value="Genomic_DNA"/>
</dbReference>
<keyword evidence="3" id="KW-1185">Reference proteome</keyword>
<comment type="caution">
    <text evidence="2">The sequence shown here is derived from an EMBL/GenBank/DDBJ whole genome shotgun (WGS) entry which is preliminary data.</text>
</comment>
<gene>
    <name evidence="2" type="ORF">FB556_2629</name>
</gene>
<dbReference type="RefSeq" id="WP_141868351.1">
    <property type="nucleotide sequence ID" value="NZ_BAABAN010000017.1"/>
</dbReference>
<feature type="transmembrane region" description="Helical" evidence="1">
    <location>
        <begin position="12"/>
        <end position="37"/>
    </location>
</feature>
<evidence type="ECO:0000313" key="2">
    <source>
        <dbReference type="EMBL" id="TQL66150.1"/>
    </source>
</evidence>
<name>A0A543A0W4_9MICC</name>
<sequence length="71" mass="7886">MTKIDTKTPTLPSTALVLLLTGFGSLFIIVGIITLVATDPTNWVGVGLSWFVGLYSFVMAQIFKQRRQRQQ</sequence>
<accession>A0A543A0W4</accession>
<keyword evidence="1" id="KW-1133">Transmembrane helix</keyword>
<feature type="transmembrane region" description="Helical" evidence="1">
    <location>
        <begin position="43"/>
        <end position="63"/>
    </location>
</feature>
<keyword evidence="1" id="KW-0472">Membrane</keyword>
<keyword evidence="1" id="KW-0812">Transmembrane</keyword>
<protein>
    <submittedName>
        <fullName evidence="2">Uncharacterized protein</fullName>
    </submittedName>
</protein>
<proteinExistence type="predicted"/>
<organism evidence="2 3">
    <name type="scientific">Enteractinococcus coprophilus</name>
    <dbReference type="NCBI Taxonomy" id="1027633"/>
    <lineage>
        <taxon>Bacteria</taxon>
        <taxon>Bacillati</taxon>
        <taxon>Actinomycetota</taxon>
        <taxon>Actinomycetes</taxon>
        <taxon>Micrococcales</taxon>
        <taxon>Micrococcaceae</taxon>
    </lineage>
</organism>
<reference evidence="2 3" key="1">
    <citation type="submission" date="2019-06" db="EMBL/GenBank/DDBJ databases">
        <title>Sequencing the genomes of 1000 actinobacteria strains.</title>
        <authorList>
            <person name="Klenk H.-P."/>
        </authorList>
    </citation>
    <scope>NUCLEOTIDE SEQUENCE [LARGE SCALE GENOMIC DNA]</scope>
    <source>
        <strain evidence="2 3">DSM 24083</strain>
    </source>
</reference>
<dbReference type="OrthoDB" id="9868825at2"/>
<dbReference type="AlphaFoldDB" id="A0A543A0W4"/>
<dbReference type="Proteomes" id="UP000319746">
    <property type="component" value="Unassembled WGS sequence"/>
</dbReference>
<evidence type="ECO:0000256" key="1">
    <source>
        <dbReference type="SAM" id="Phobius"/>
    </source>
</evidence>
<evidence type="ECO:0000313" key="3">
    <source>
        <dbReference type="Proteomes" id="UP000319746"/>
    </source>
</evidence>